<accession>A0AAD6X8B6</accession>
<feature type="region of interest" description="Disordered" evidence="1">
    <location>
        <begin position="406"/>
        <end position="426"/>
    </location>
</feature>
<organism evidence="2 3">
    <name type="scientific">Mycena alexandri</name>
    <dbReference type="NCBI Taxonomy" id="1745969"/>
    <lineage>
        <taxon>Eukaryota</taxon>
        <taxon>Fungi</taxon>
        <taxon>Dikarya</taxon>
        <taxon>Basidiomycota</taxon>
        <taxon>Agaricomycotina</taxon>
        <taxon>Agaricomycetes</taxon>
        <taxon>Agaricomycetidae</taxon>
        <taxon>Agaricales</taxon>
        <taxon>Marasmiineae</taxon>
        <taxon>Mycenaceae</taxon>
        <taxon>Mycena</taxon>
    </lineage>
</organism>
<comment type="caution">
    <text evidence="2">The sequence shown here is derived from an EMBL/GenBank/DDBJ whole genome shotgun (WGS) entry which is preliminary data.</text>
</comment>
<sequence>MAERHSQSVLVLHRDIPTRQHANTARHGVTRLFPGAQCGVHRQSGREFQVNNSVQRGRDINRVENSRKTDEQCCQQALEREPALTNCSKDDPKTSEKGIEKDTRVACIAQRKLEMAGRKKEGGRLQKAYIYVRDTTMSTATTRFRLRWLDDLPAARAWLSKEEATNKSGRTVLVLGNGKESNGTKAISYCHPREQRHVLRPDPNLDPSESYAAHDSTATVARWWHEKKEHGPIDPTTEHRSELPCFLTTTRSTRPIRGFSSSIQPLSLPHFGVHLLVDDLQIRSLAHLKLRFYRISLRLAVNSPNPNATLDKISWGKFCRKRSWAVPVLLNCQCQLKRNTGTAMVNSLNILWCTVRDGFLPANFRLPHSPRLTSGPFSCPGPELASGSCRGHPALLLCRRDNHGFSDPAPKSGRRRVGRRRQRRTSGHEHWIREIPHFKMNPDWKSPAEKTFQTILPSDSVTEAVVLKLLRVGLLASPPYMTSEVAHKLLDVAIDRMRWPAEAKAIHYAYPEGNIKTLPAEMFQGRHITNQYAWSHLDNNSTRIATFAQLARSTKFRELATSTRDMPDGQIQAAYSWAQYISINDSDPLVTILEVIPTLEEISQAAVQGLTDSSSSPRSSPRFRLCALVVRRQPSFPVRSAGTSSSGIWIQAKDGGISLPFPFRPAPKNHSFVRGPQVKNTSMDNGFLAISPFPALYAELTHTAPDAHPLRRTTHSTARAPSYYVLRRTGYELSASPDGRARVQNFRLTDSFLVVRAKAADRDANSPHELCTTNATACRIVREAHLIPDGQYGGLTLRPGGAASADTSEATFTLAVRGAFGGAASGERDDEARRVVFPTGFASHIPEFPISAVCDANLPDYITGWKTVSAIIHRIISVLDSMGAIAYAASLFPVLISLSFRIPCPRLIQEAARATVIPASAAMRMRPATSLRTLSEFGIWIRRPIPHDPRIFADFSPLVLNVPLRQVVPNFKCGLFSARLRGSPSLSTGGDFCIQNFAVRFRPKRKQRDQCAGKSTSVRFGPGDICIDWSLTNPGSRRRIGLKELKDWTRRTRRTSRRIVGVVGSGFGINSSEDRVCKSTSKKNLTKEKYRTQSTRVHLRSVNRERSMSADFPFDSGWGYGAGGNRVLALRVEWGMQGVLFKEHAEFRAKAYTKTIPASGLGSRMYEQEIRKCDARGLRSQVIRKSRTGRKKDFRARTVFSADNFRGLKQDFATVLASRVVVPDEEGSKAPKTHPELFVDPEGRSARIEGVPIHQEETTREVSTVEGLGSRKKRPSDDGTMDGYAGSWWLSSLLSCPPAASALRLPGSLRLNTLLANLRFDWFAAPSSLRPFSVILPPSRRANWVLGQRLSRTQSRATLTHNPLRSSLLVLRSWKRWTSVECRKIYALLACYVLSSAACLLRRQTTPLRTDRIALPRVAHARRLRFGPSRLGNICSIRSTLRALREESGEMEVVLMARRHLSPDTQLLWLFSTSASPVAHHLRRVAKIHSYRYHAIIPTQLRCRPRRTISLEILPRAAASFRASPRRHSPSFALRRKIACGSGGPIARCTRDLRHHGHLQAVIGPPRYPQLFSSSILRGTLALKRYCGHHSGLGSDKNRSSKMTVDRPVYLCAMPVSSVGRRGFEPSEGVVTQLNQGRSNRYEIEFSLCLTLTENILSSGVLIRLVHREGDVDPKLDARKFQLFINGAPSQMKPSLRRSLALAPLTRIGFVCGKVGFKSLRRVERKEK</sequence>
<evidence type="ECO:0000313" key="3">
    <source>
        <dbReference type="Proteomes" id="UP001218188"/>
    </source>
</evidence>
<protein>
    <submittedName>
        <fullName evidence="2">Uncharacterized protein</fullName>
    </submittedName>
</protein>
<feature type="compositionally biased region" description="Basic residues" evidence="1">
    <location>
        <begin position="412"/>
        <end position="425"/>
    </location>
</feature>
<gene>
    <name evidence="2" type="ORF">C8F04DRAFT_1324529</name>
</gene>
<dbReference type="EMBL" id="JARJCM010000031">
    <property type="protein sequence ID" value="KAJ7038646.1"/>
    <property type="molecule type" value="Genomic_DNA"/>
</dbReference>
<name>A0AAD6X8B6_9AGAR</name>
<evidence type="ECO:0000256" key="1">
    <source>
        <dbReference type="SAM" id="MobiDB-lite"/>
    </source>
</evidence>
<keyword evidence="3" id="KW-1185">Reference proteome</keyword>
<dbReference type="Proteomes" id="UP001218188">
    <property type="component" value="Unassembled WGS sequence"/>
</dbReference>
<evidence type="ECO:0000313" key="2">
    <source>
        <dbReference type="EMBL" id="KAJ7038646.1"/>
    </source>
</evidence>
<reference evidence="2" key="1">
    <citation type="submission" date="2023-03" db="EMBL/GenBank/DDBJ databases">
        <title>Massive genome expansion in bonnet fungi (Mycena s.s.) driven by repeated elements and novel gene families across ecological guilds.</title>
        <authorList>
            <consortium name="Lawrence Berkeley National Laboratory"/>
            <person name="Harder C.B."/>
            <person name="Miyauchi S."/>
            <person name="Viragh M."/>
            <person name="Kuo A."/>
            <person name="Thoen E."/>
            <person name="Andreopoulos B."/>
            <person name="Lu D."/>
            <person name="Skrede I."/>
            <person name="Drula E."/>
            <person name="Henrissat B."/>
            <person name="Morin E."/>
            <person name="Kohler A."/>
            <person name="Barry K."/>
            <person name="LaButti K."/>
            <person name="Morin E."/>
            <person name="Salamov A."/>
            <person name="Lipzen A."/>
            <person name="Mereny Z."/>
            <person name="Hegedus B."/>
            <person name="Baldrian P."/>
            <person name="Stursova M."/>
            <person name="Weitz H."/>
            <person name="Taylor A."/>
            <person name="Grigoriev I.V."/>
            <person name="Nagy L.G."/>
            <person name="Martin F."/>
            <person name="Kauserud H."/>
        </authorList>
    </citation>
    <scope>NUCLEOTIDE SEQUENCE</scope>
    <source>
        <strain evidence="2">CBHHK200</strain>
    </source>
</reference>
<feature type="region of interest" description="Disordered" evidence="1">
    <location>
        <begin position="1256"/>
        <end position="1278"/>
    </location>
</feature>
<proteinExistence type="predicted"/>